<evidence type="ECO:0000313" key="3">
    <source>
        <dbReference type="EMBL" id="ACV69486.1"/>
    </source>
</evidence>
<feature type="transmembrane region" description="Helical" evidence="2">
    <location>
        <begin position="21"/>
        <end position="43"/>
    </location>
</feature>
<dbReference type="InterPro" id="IPR052534">
    <property type="entry name" value="Extracell_DNA_Util/SecSys_Comp"/>
</dbReference>
<reference evidence="4" key="1">
    <citation type="submission" date="2009-09" db="EMBL/GenBank/DDBJ databases">
        <title>The complete chromosome of Desulfohalobium retbaense DSM 5692.</title>
        <authorList>
            <consortium name="US DOE Joint Genome Institute (JGI-PGF)"/>
            <person name="Lucas S."/>
            <person name="Copeland A."/>
            <person name="Lapidus A."/>
            <person name="Glavina del Rio T."/>
            <person name="Dalin E."/>
            <person name="Tice H."/>
            <person name="Bruce D."/>
            <person name="Goodwin L."/>
            <person name="Pitluck S."/>
            <person name="Kyrpides N."/>
            <person name="Mavromatis K."/>
            <person name="Ivanova N."/>
            <person name="Mikhailova N."/>
            <person name="Munk A.C."/>
            <person name="Brettin T."/>
            <person name="Detter J.C."/>
            <person name="Han C."/>
            <person name="Tapia R."/>
            <person name="Larimer F."/>
            <person name="Land M."/>
            <person name="Hauser L."/>
            <person name="Markowitz V."/>
            <person name="Cheng J.-F."/>
            <person name="Hugenholtz P."/>
            <person name="Woyke T."/>
            <person name="Wu D."/>
            <person name="Spring S."/>
            <person name="Klenk H.-P."/>
            <person name="Eisen J.A."/>
        </authorList>
    </citation>
    <scope>NUCLEOTIDE SEQUENCE [LARGE SCALE GENOMIC DNA]</scope>
    <source>
        <strain evidence="4">DSM 5692</strain>
    </source>
</reference>
<dbReference type="KEGG" id="drt:Dret_2202"/>
<keyword evidence="2" id="KW-0812">Transmembrane</keyword>
<proteinExistence type="predicted"/>
<dbReference type="STRING" id="485915.Dret_2202"/>
<evidence type="ECO:0000256" key="1">
    <source>
        <dbReference type="SAM" id="Coils"/>
    </source>
</evidence>
<evidence type="ECO:0000256" key="2">
    <source>
        <dbReference type="SAM" id="Phobius"/>
    </source>
</evidence>
<dbReference type="AlphaFoldDB" id="C8X4Y9"/>
<gene>
    <name evidence="3" type="ordered locus">Dret_2202</name>
</gene>
<keyword evidence="1" id="KW-0175">Coiled coil</keyword>
<dbReference type="RefSeq" id="WP_015752627.1">
    <property type="nucleotide sequence ID" value="NC_013223.1"/>
</dbReference>
<dbReference type="HOGENOM" id="CLU_081304_0_1_7"/>
<dbReference type="PANTHER" id="PTHR40278">
    <property type="entry name" value="DNA UTILIZATION PROTEIN HOFN"/>
    <property type="match status" value="1"/>
</dbReference>
<sequence>MIRINLLPQQKRAKASQAGKELAFLVFLFCVLLGGIGGTQYWMHREIQTLEEHIATKTTRKNELFEQIRHLRQQEKELASLEERIQAIKIIREAQGLPVRYLDALVSLLPEDEIWFESLQFSRSRGISLRGVALDNQAFAQYVQQLRESPYIQSIQTRRTSRRRVQNLDLVEFQTEISTGEPEDKGEEGRG</sequence>
<keyword evidence="2" id="KW-0472">Membrane</keyword>
<dbReference type="EMBL" id="CP001734">
    <property type="protein sequence ID" value="ACV69486.1"/>
    <property type="molecule type" value="Genomic_DNA"/>
</dbReference>
<accession>C8X4Y9</accession>
<dbReference type="PANTHER" id="PTHR40278:SF1">
    <property type="entry name" value="DNA UTILIZATION PROTEIN HOFN"/>
    <property type="match status" value="1"/>
</dbReference>
<feature type="coiled-coil region" evidence="1">
    <location>
        <begin position="64"/>
        <end position="91"/>
    </location>
</feature>
<dbReference type="InterPro" id="IPR007813">
    <property type="entry name" value="PilN"/>
</dbReference>
<dbReference type="eggNOG" id="COG3166">
    <property type="taxonomic scope" value="Bacteria"/>
</dbReference>
<dbReference type="Proteomes" id="UP000001052">
    <property type="component" value="Chromosome"/>
</dbReference>
<protein>
    <submittedName>
        <fullName evidence="3">Fimbrial assembly family protein</fullName>
    </submittedName>
</protein>
<evidence type="ECO:0000313" key="4">
    <source>
        <dbReference type="Proteomes" id="UP000001052"/>
    </source>
</evidence>
<dbReference type="OrthoDB" id="5296173at2"/>
<organism evidence="3 4">
    <name type="scientific">Desulfohalobium retbaense (strain ATCC 49708 / DSM 5692 / JCM 16813 / HR100)</name>
    <dbReference type="NCBI Taxonomy" id="485915"/>
    <lineage>
        <taxon>Bacteria</taxon>
        <taxon>Pseudomonadati</taxon>
        <taxon>Thermodesulfobacteriota</taxon>
        <taxon>Desulfovibrionia</taxon>
        <taxon>Desulfovibrionales</taxon>
        <taxon>Desulfohalobiaceae</taxon>
        <taxon>Desulfohalobium</taxon>
    </lineage>
</organism>
<name>C8X4Y9_DESRD</name>
<keyword evidence="2" id="KW-1133">Transmembrane helix</keyword>
<keyword evidence="4" id="KW-1185">Reference proteome</keyword>
<dbReference type="Pfam" id="PF05137">
    <property type="entry name" value="PilN"/>
    <property type="match status" value="1"/>
</dbReference>
<reference evidence="3 4" key="2">
    <citation type="journal article" date="2010" name="Stand. Genomic Sci.">
        <title>Complete genome sequence of Desulfohalobium retbaense type strain (HR(100)).</title>
        <authorList>
            <person name="Spring S."/>
            <person name="Nolan M."/>
            <person name="Lapidus A."/>
            <person name="Glavina Del Rio T."/>
            <person name="Copeland A."/>
            <person name="Tice H."/>
            <person name="Cheng J.F."/>
            <person name="Lucas S."/>
            <person name="Land M."/>
            <person name="Chen F."/>
            <person name="Bruce D."/>
            <person name="Goodwin L."/>
            <person name="Pitluck S."/>
            <person name="Ivanova N."/>
            <person name="Mavromatis K."/>
            <person name="Mikhailova N."/>
            <person name="Pati A."/>
            <person name="Chen A."/>
            <person name="Palaniappan K."/>
            <person name="Hauser L."/>
            <person name="Chang Y.J."/>
            <person name="Jeffries C.D."/>
            <person name="Munk C."/>
            <person name="Kiss H."/>
            <person name="Chain P."/>
            <person name="Han C."/>
            <person name="Brettin T."/>
            <person name="Detter J.C."/>
            <person name="Schuler E."/>
            <person name="Goker M."/>
            <person name="Rohde M."/>
            <person name="Bristow J."/>
            <person name="Eisen J.A."/>
            <person name="Markowitz V."/>
            <person name="Hugenholtz P."/>
            <person name="Kyrpides N.C."/>
            <person name="Klenk H.P."/>
        </authorList>
    </citation>
    <scope>NUCLEOTIDE SEQUENCE [LARGE SCALE GENOMIC DNA]</scope>
    <source>
        <strain evidence="3 4">DSM 5692</strain>
    </source>
</reference>